<reference evidence="4 5" key="1">
    <citation type="submission" date="2020-07" db="EMBL/GenBank/DDBJ databases">
        <title>Vallitalea guaymasensis genome.</title>
        <authorList>
            <person name="Postec A."/>
        </authorList>
    </citation>
    <scope>NUCLEOTIDE SEQUENCE [LARGE SCALE GENOMIC DNA]</scope>
    <source>
        <strain evidence="4 5">Ra1766G1</strain>
    </source>
</reference>
<dbReference type="Gene3D" id="2.160.10.10">
    <property type="entry name" value="Hexapeptide repeat proteins"/>
    <property type="match status" value="1"/>
</dbReference>
<feature type="binding site" evidence="2">
    <location>
        <position position="68"/>
    </location>
    <ligand>
        <name>substrate</name>
    </ligand>
</feature>
<name>A0A8J8MC40_9FIRM</name>
<evidence type="ECO:0000256" key="1">
    <source>
        <dbReference type="PIRSR" id="PIRSR620019-1"/>
    </source>
</evidence>
<gene>
    <name evidence="4" type="ORF">HYG85_15455</name>
</gene>
<dbReference type="AlphaFoldDB" id="A0A8J8MC40"/>
<feature type="active site" description="Proton acceptor" evidence="1">
    <location>
        <position position="137"/>
    </location>
</feature>
<dbReference type="EMBL" id="CP058561">
    <property type="protein sequence ID" value="QUH30226.1"/>
    <property type="molecule type" value="Genomic_DNA"/>
</dbReference>
<dbReference type="InterPro" id="IPR020019">
    <property type="entry name" value="AcTrfase_PglD-like"/>
</dbReference>
<dbReference type="Gene3D" id="3.40.50.20">
    <property type="match status" value="1"/>
</dbReference>
<feature type="domain" description="PglD N-terminal" evidence="3">
    <location>
        <begin position="3"/>
        <end position="77"/>
    </location>
</feature>
<protein>
    <submittedName>
        <fullName evidence="4">Acetyltransferase</fullName>
    </submittedName>
</protein>
<sequence length="217" mass="23541">MRDIIVFGAGGHSKVIIDIVEKQHEFNIVGLIDPYRQKGEYYFGYTIIGNEEDYSILNKIHEGIVAIGDNWTRYKMVCLIKDINSKFKFITCIHPYTSIGKGVTIGDGSVLMAGVVVNSDSIIGNHCIINSKASIDHDNCIGDYASIAPNATTGGHVKIGDYSAIGLGANIIHDKCIGSNTVIGAGSTVIKDIPSYTVAYGIPCKIVRKRIQGEKYL</sequence>
<dbReference type="PANTHER" id="PTHR43300">
    <property type="entry name" value="ACETYLTRANSFERASE"/>
    <property type="match status" value="1"/>
</dbReference>
<dbReference type="Pfam" id="PF17836">
    <property type="entry name" value="PglD_N"/>
    <property type="match status" value="1"/>
</dbReference>
<evidence type="ECO:0000256" key="2">
    <source>
        <dbReference type="PIRSR" id="PIRSR620019-2"/>
    </source>
</evidence>
<dbReference type="RefSeq" id="WP_212690417.1">
    <property type="nucleotide sequence ID" value="NZ_CP058561.1"/>
</dbReference>
<dbReference type="Proteomes" id="UP000677305">
    <property type="component" value="Chromosome"/>
</dbReference>
<feature type="site" description="Increases basicity of active site His" evidence="1">
    <location>
        <position position="138"/>
    </location>
</feature>
<accession>A0A8J8MC40</accession>
<dbReference type="InterPro" id="IPR050179">
    <property type="entry name" value="Trans_hexapeptide_repeat"/>
</dbReference>
<evidence type="ECO:0000313" key="5">
    <source>
        <dbReference type="Proteomes" id="UP000677305"/>
    </source>
</evidence>
<organism evidence="4 5">
    <name type="scientific">Vallitalea guaymasensis</name>
    <dbReference type="NCBI Taxonomy" id="1185412"/>
    <lineage>
        <taxon>Bacteria</taxon>
        <taxon>Bacillati</taxon>
        <taxon>Bacillota</taxon>
        <taxon>Clostridia</taxon>
        <taxon>Lachnospirales</taxon>
        <taxon>Vallitaleaceae</taxon>
        <taxon>Vallitalea</taxon>
    </lineage>
</organism>
<dbReference type="NCBIfam" id="TIGR03570">
    <property type="entry name" value="NeuD_NnaD"/>
    <property type="match status" value="1"/>
</dbReference>
<dbReference type="CDD" id="cd03360">
    <property type="entry name" value="LbH_AT_putative"/>
    <property type="match status" value="1"/>
</dbReference>
<dbReference type="InterPro" id="IPR041561">
    <property type="entry name" value="PglD_N"/>
</dbReference>
<dbReference type="KEGG" id="vgu:HYG85_15455"/>
<dbReference type="InterPro" id="IPR011004">
    <property type="entry name" value="Trimer_LpxA-like_sf"/>
</dbReference>
<keyword evidence="5" id="KW-1185">Reference proteome</keyword>
<dbReference type="SUPFAM" id="SSF51161">
    <property type="entry name" value="Trimeric LpxA-like enzymes"/>
    <property type="match status" value="1"/>
</dbReference>
<evidence type="ECO:0000313" key="4">
    <source>
        <dbReference type="EMBL" id="QUH30226.1"/>
    </source>
</evidence>
<evidence type="ECO:0000259" key="3">
    <source>
        <dbReference type="Pfam" id="PF17836"/>
    </source>
</evidence>
<proteinExistence type="predicted"/>
<dbReference type="PANTHER" id="PTHR43300:SF7">
    <property type="entry name" value="UDP-N-ACETYLBACILLOSAMINE N-ACETYLTRANSFERASE"/>
    <property type="match status" value="1"/>
</dbReference>